<evidence type="ECO:0000313" key="3">
    <source>
        <dbReference type="Proteomes" id="UP001496720"/>
    </source>
</evidence>
<protein>
    <recommendedName>
        <fullName evidence="4">Secreted protein</fullName>
    </recommendedName>
</protein>
<evidence type="ECO:0008006" key="4">
    <source>
        <dbReference type="Google" id="ProtNLM"/>
    </source>
</evidence>
<evidence type="ECO:0000313" key="2">
    <source>
        <dbReference type="EMBL" id="MER6167370.1"/>
    </source>
</evidence>
<dbReference type="EMBL" id="JBEOZY010000025">
    <property type="protein sequence ID" value="MER6167370.1"/>
    <property type="molecule type" value="Genomic_DNA"/>
</dbReference>
<sequence length="133" mass="15031">MRLLKRIATIGATLLVVTAGAATASYADPDDPDYLPPYYESEIEGSYARFIRLGDKFEACDTAYDWQLAYVQYQYVRIDGSVQTGKHYVPSDAGDCQTWDHNFGEKRYVWFRACLDEPLTASDPCAPWRQGLA</sequence>
<feature type="signal peptide" evidence="1">
    <location>
        <begin position="1"/>
        <end position="27"/>
    </location>
</feature>
<dbReference type="Proteomes" id="UP001496720">
    <property type="component" value="Unassembled WGS sequence"/>
</dbReference>
<comment type="caution">
    <text evidence="2">The sequence shown here is derived from an EMBL/GenBank/DDBJ whole genome shotgun (WGS) entry which is preliminary data.</text>
</comment>
<feature type="chain" id="PRO_5047143474" description="Secreted protein" evidence="1">
    <location>
        <begin position="28"/>
        <end position="133"/>
    </location>
</feature>
<proteinExistence type="predicted"/>
<organism evidence="2 3">
    <name type="scientific">Streptomyces violaceorubidus</name>
    <dbReference type="NCBI Taxonomy" id="284042"/>
    <lineage>
        <taxon>Bacteria</taxon>
        <taxon>Bacillati</taxon>
        <taxon>Actinomycetota</taxon>
        <taxon>Actinomycetes</taxon>
        <taxon>Kitasatosporales</taxon>
        <taxon>Streptomycetaceae</taxon>
        <taxon>Streptomyces</taxon>
    </lineage>
</organism>
<evidence type="ECO:0000256" key="1">
    <source>
        <dbReference type="SAM" id="SignalP"/>
    </source>
</evidence>
<name>A0ABV1T062_9ACTN</name>
<reference evidence="2 3" key="1">
    <citation type="submission" date="2024-06" db="EMBL/GenBank/DDBJ databases">
        <title>The Natural Products Discovery Center: Release of the First 8490 Sequenced Strains for Exploring Actinobacteria Biosynthetic Diversity.</title>
        <authorList>
            <person name="Kalkreuter E."/>
            <person name="Kautsar S.A."/>
            <person name="Yang D."/>
            <person name="Bader C.D."/>
            <person name="Teijaro C.N."/>
            <person name="Fluegel L."/>
            <person name="Davis C.M."/>
            <person name="Simpson J.R."/>
            <person name="Lauterbach L."/>
            <person name="Steele A.D."/>
            <person name="Gui C."/>
            <person name="Meng S."/>
            <person name="Li G."/>
            <person name="Viehrig K."/>
            <person name="Ye F."/>
            <person name="Su P."/>
            <person name="Kiefer A.F."/>
            <person name="Nichols A."/>
            <person name="Cepeda A.J."/>
            <person name="Yan W."/>
            <person name="Fan B."/>
            <person name="Jiang Y."/>
            <person name="Adhikari A."/>
            <person name="Zheng C.-J."/>
            <person name="Schuster L."/>
            <person name="Cowan T.M."/>
            <person name="Smanski M.J."/>
            <person name="Chevrette M.G."/>
            <person name="De Carvalho L.P.S."/>
            <person name="Shen B."/>
        </authorList>
    </citation>
    <scope>NUCLEOTIDE SEQUENCE [LARGE SCALE GENOMIC DNA]</scope>
    <source>
        <strain evidence="2 3">NPDC001615</strain>
    </source>
</reference>
<keyword evidence="1" id="KW-0732">Signal</keyword>
<accession>A0ABV1T062</accession>
<dbReference type="RefSeq" id="WP_352148865.1">
    <property type="nucleotide sequence ID" value="NZ_JBEOZY010000025.1"/>
</dbReference>
<keyword evidence="3" id="KW-1185">Reference proteome</keyword>
<gene>
    <name evidence="2" type="ORF">ABT188_22935</name>
</gene>